<dbReference type="InterPro" id="IPR011576">
    <property type="entry name" value="Pyridox_Oxase_N"/>
</dbReference>
<sequence>MGKQFPELEDNHVAFIEAQHIFFVGSAAAEGRVNISPKGMDSLRVLSANRILWRNHTGSGNETAGHLQKVNRMTLMWCGFEKRPMILRAFGSARTLHPRDTDWDNLNAHFAASDGARQLYDLKIDLVQSSCGFAVPFFDFAGDRDTLTKWTADRGTEGIKTYWKDRNQSTIDGMPTGIIGDVDDT</sequence>
<dbReference type="EMBL" id="FQZQ01000011">
    <property type="protein sequence ID" value="SHJ65334.1"/>
    <property type="molecule type" value="Genomic_DNA"/>
</dbReference>
<evidence type="ECO:0000313" key="3">
    <source>
        <dbReference type="Proteomes" id="UP000183982"/>
    </source>
</evidence>
<feature type="domain" description="Pyridoxamine 5'-phosphate oxidase N-terminal" evidence="1">
    <location>
        <begin position="8"/>
        <end position="129"/>
    </location>
</feature>
<reference evidence="3" key="1">
    <citation type="submission" date="2016-11" db="EMBL/GenBank/DDBJ databases">
        <authorList>
            <person name="Varghese N."/>
            <person name="Submissions S."/>
        </authorList>
    </citation>
    <scope>NUCLEOTIDE SEQUENCE [LARGE SCALE GENOMIC DNA]</scope>
    <source>
        <strain evidence="3">DSM 100564</strain>
    </source>
</reference>
<dbReference type="OrthoDB" id="115989at2"/>
<keyword evidence="3" id="KW-1185">Reference proteome</keyword>
<name>A0A1M6L2F7_9RHOB</name>
<evidence type="ECO:0000259" key="1">
    <source>
        <dbReference type="Pfam" id="PF01243"/>
    </source>
</evidence>
<dbReference type="Pfam" id="PF01243">
    <property type="entry name" value="PNPOx_N"/>
    <property type="match status" value="1"/>
</dbReference>
<dbReference type="SUPFAM" id="SSF50475">
    <property type="entry name" value="FMN-binding split barrel"/>
    <property type="match status" value="1"/>
</dbReference>
<proteinExistence type="predicted"/>
<dbReference type="AlphaFoldDB" id="A0A1M6L2F7"/>
<organism evidence="2 3">
    <name type="scientific">Shimia gijangensis</name>
    <dbReference type="NCBI Taxonomy" id="1470563"/>
    <lineage>
        <taxon>Bacteria</taxon>
        <taxon>Pseudomonadati</taxon>
        <taxon>Pseudomonadota</taxon>
        <taxon>Alphaproteobacteria</taxon>
        <taxon>Rhodobacterales</taxon>
        <taxon>Roseobacteraceae</taxon>
    </lineage>
</organism>
<dbReference type="PANTHER" id="PTHR39336">
    <property type="entry name" value="PYRIDOXAMINE PHOSPHATE OXIDASE FAMILY PROTEIN (AFU_ORTHOLOGUE AFUA_6G11440)"/>
    <property type="match status" value="1"/>
</dbReference>
<protein>
    <submittedName>
        <fullName evidence="2">Pyridoxamine 5'-phosphate oxidase</fullName>
    </submittedName>
</protein>
<accession>A0A1M6L2F7</accession>
<dbReference type="InterPro" id="IPR012349">
    <property type="entry name" value="Split_barrel_FMN-bd"/>
</dbReference>
<gene>
    <name evidence="2" type="ORF">SAMN05444000_11161</name>
</gene>
<evidence type="ECO:0000313" key="2">
    <source>
        <dbReference type="EMBL" id="SHJ65334.1"/>
    </source>
</evidence>
<dbReference type="PANTHER" id="PTHR39336:SF1">
    <property type="entry name" value="PYRIDOXAMINE PHOSPHATE OXIDASE FAMILY PROTEIN (AFU_ORTHOLOGUE AFUA_6G11440)"/>
    <property type="match status" value="1"/>
</dbReference>
<dbReference type="Gene3D" id="2.30.110.10">
    <property type="entry name" value="Electron Transport, Fmn-binding Protein, Chain A"/>
    <property type="match status" value="1"/>
</dbReference>
<dbReference type="STRING" id="1470563.SAMN05444000_11161"/>
<dbReference type="RefSeq" id="WP_073252511.1">
    <property type="nucleotide sequence ID" value="NZ_FQZQ01000011.1"/>
</dbReference>
<dbReference type="Proteomes" id="UP000183982">
    <property type="component" value="Unassembled WGS sequence"/>
</dbReference>